<feature type="signal peptide" evidence="1">
    <location>
        <begin position="1"/>
        <end position="16"/>
    </location>
</feature>
<dbReference type="OrthoDB" id="6511153at2759"/>
<protein>
    <submittedName>
        <fullName evidence="2">Uncharacterized protein</fullName>
    </submittedName>
</protein>
<gene>
    <name evidence="2" type="ORF">TNCT_607271</name>
</gene>
<dbReference type="AlphaFoldDB" id="A0A8X6LYT7"/>
<organism evidence="2 3">
    <name type="scientific">Trichonephila clavata</name>
    <name type="common">Joro spider</name>
    <name type="synonym">Nephila clavata</name>
    <dbReference type="NCBI Taxonomy" id="2740835"/>
    <lineage>
        <taxon>Eukaryota</taxon>
        <taxon>Metazoa</taxon>
        <taxon>Ecdysozoa</taxon>
        <taxon>Arthropoda</taxon>
        <taxon>Chelicerata</taxon>
        <taxon>Arachnida</taxon>
        <taxon>Araneae</taxon>
        <taxon>Araneomorphae</taxon>
        <taxon>Entelegynae</taxon>
        <taxon>Araneoidea</taxon>
        <taxon>Nephilidae</taxon>
        <taxon>Trichonephila</taxon>
    </lineage>
</organism>
<comment type="caution">
    <text evidence="2">The sequence shown here is derived from an EMBL/GenBank/DDBJ whole genome shotgun (WGS) entry which is preliminary data.</text>
</comment>
<name>A0A8X6LYT7_TRICU</name>
<dbReference type="EMBL" id="BMAO01038440">
    <property type="protein sequence ID" value="GFR25029.1"/>
    <property type="molecule type" value="Genomic_DNA"/>
</dbReference>
<evidence type="ECO:0000256" key="1">
    <source>
        <dbReference type="SAM" id="SignalP"/>
    </source>
</evidence>
<evidence type="ECO:0000313" key="2">
    <source>
        <dbReference type="EMBL" id="GFR25029.1"/>
    </source>
</evidence>
<keyword evidence="3" id="KW-1185">Reference proteome</keyword>
<sequence length="140" mass="15569">MMYAVVVLSLFLGVLGSPNEEDIVYVPQFRSPRPVLLLTTTVAGITNPATEFAAINSVSPTEMQVATEPVPFPCETSTPCGWLMYQTSGLDRINREFVKSPCFCTNDTQCTHHRENIRIEAYEYRCKPITLTTTNSTGEV</sequence>
<dbReference type="Proteomes" id="UP000887116">
    <property type="component" value="Unassembled WGS sequence"/>
</dbReference>
<proteinExistence type="predicted"/>
<accession>A0A8X6LYT7</accession>
<evidence type="ECO:0000313" key="3">
    <source>
        <dbReference type="Proteomes" id="UP000887116"/>
    </source>
</evidence>
<keyword evidence="1" id="KW-0732">Signal</keyword>
<feature type="chain" id="PRO_5036505341" evidence="1">
    <location>
        <begin position="17"/>
        <end position="140"/>
    </location>
</feature>
<reference evidence="2" key="1">
    <citation type="submission" date="2020-07" db="EMBL/GenBank/DDBJ databases">
        <title>Multicomponent nature underlies the extraordinary mechanical properties of spider dragline silk.</title>
        <authorList>
            <person name="Kono N."/>
            <person name="Nakamura H."/>
            <person name="Mori M."/>
            <person name="Yoshida Y."/>
            <person name="Ohtoshi R."/>
            <person name="Malay A.D."/>
            <person name="Moran D.A.P."/>
            <person name="Tomita M."/>
            <person name="Numata K."/>
            <person name="Arakawa K."/>
        </authorList>
    </citation>
    <scope>NUCLEOTIDE SEQUENCE</scope>
</reference>